<evidence type="ECO:0000313" key="2">
    <source>
        <dbReference type="Proteomes" id="UP000831701"/>
    </source>
</evidence>
<gene>
    <name evidence="1" type="ORF">L3Q82_003874</name>
</gene>
<protein>
    <submittedName>
        <fullName evidence="1">Uncharacterized protein</fullName>
    </submittedName>
</protein>
<dbReference type="EMBL" id="CM041532">
    <property type="protein sequence ID" value="KAI3375547.1"/>
    <property type="molecule type" value="Genomic_DNA"/>
</dbReference>
<dbReference type="Proteomes" id="UP000831701">
    <property type="component" value="Chromosome 2"/>
</dbReference>
<evidence type="ECO:0000313" key="1">
    <source>
        <dbReference type="EMBL" id="KAI3375547.1"/>
    </source>
</evidence>
<keyword evidence="2" id="KW-1185">Reference proteome</keyword>
<sequence length="1087" mass="126546">MRTDALETGDLSLNLTKLLLSDSGTYTCTVRVFGGQRRVNDIQLEVKERFPSWAKALVVLLVLLSIRWRSRRGWSLSSCLCKTIVHLTEDVKVVWTERDYRKVHVYQNGSDRPEEQDEFYRDRTEMKRNLLKTGDLSLILKQPKYNRHRHLHLHRLQGEKNTDEETSEARGHRDRTEMKEDLLQTGDLSLILKHPIDTDTGEYSCIVYKEENKLMKKQVKLIVKVCQVEVDSGAKSVQLPFKTTADLPEDIRLYRDRTEMKEDLLQTGDLSLILKYPTDRDTGEYCCIVYNREGNKLMIKQVKLKVKVCQVEVDSGAKSVQLLPFKTTADLPEDVRVEWTDRDNRKVHVYQNGSDRPEKQDEFYRDRTEMKEDLLQTGDLSLILKYPTDTDIGECRCTVYREGNILRSKTVELKVKESDSECEEEDEIDNLSKTSPSPSAQPQSHHLQSLNCFQDEKQIKKVFSRRGLFPEEDPEEDEEDEDVCAVCDPCARQTPNSTMAKTKELSKDTRNKIVDLHQAGKTESAIVSQHASAVELYEGEEFVLLPCEYQTFNLDDPTVFWSRYDLNPPTFPSQHASAVELYEGEEFVLLPCEYQTFNLDDPTVVWSRYDLNPPTVHQRLQKERFPSWAKALVVLLVLLLVGLVAGALLRHYRHYFMSVYQVEVEEGVESVQLPCKTIVHLPRDVKVVWTERDGRKVHVYQNGSDEPEEQDEFYRDRTEMKEDLLKTGDLSLILKQPKYTNTDTDIYTCTVYRERKTLKKQVKLEVTAEVQVEVDSQAKSVQLPFKTTADLPEDVRVEWTDRNYYRKVHVYQNGSDRPEEQFILYRDQTEMKEDLLQTGDLSLILKYPTDTDTGEYSCFVYNRERNILMIKQVKLKAKVCQVEVDSGAKSVQLPFKTTADLPEDVRVEWTDRDDRKVHVYQNGSDRPGEQDEFYRDRTEMKEDLLQTGDLSLILKYPTDTDTGTYSCLVYSRKRNILRWKTVELKVKVCQVEVDSGAKSVQLPFKTTADLSEDVRVEWTDRNYRKVHVYQNTSDRPKEQFRLYRDQTEMKEDLLQTGDLSLILKHPTDTDTGKYSCIVYNKEGNILR</sequence>
<proteinExistence type="predicted"/>
<reference evidence="1" key="1">
    <citation type="submission" date="2022-04" db="EMBL/GenBank/DDBJ databases">
        <title>Jade perch genome.</title>
        <authorList>
            <person name="Chao B."/>
        </authorList>
    </citation>
    <scope>NUCLEOTIDE SEQUENCE</scope>
    <source>
        <strain evidence="1">CB-2022</strain>
    </source>
</reference>
<organism evidence="1 2">
    <name type="scientific">Scortum barcoo</name>
    <name type="common">barcoo grunter</name>
    <dbReference type="NCBI Taxonomy" id="214431"/>
    <lineage>
        <taxon>Eukaryota</taxon>
        <taxon>Metazoa</taxon>
        <taxon>Chordata</taxon>
        <taxon>Craniata</taxon>
        <taxon>Vertebrata</taxon>
        <taxon>Euteleostomi</taxon>
        <taxon>Actinopterygii</taxon>
        <taxon>Neopterygii</taxon>
        <taxon>Teleostei</taxon>
        <taxon>Neoteleostei</taxon>
        <taxon>Acanthomorphata</taxon>
        <taxon>Eupercaria</taxon>
        <taxon>Centrarchiformes</taxon>
        <taxon>Terapontoidei</taxon>
        <taxon>Terapontidae</taxon>
        <taxon>Scortum</taxon>
    </lineage>
</organism>
<accession>A0ACB8X7P4</accession>
<name>A0ACB8X7P4_9TELE</name>
<comment type="caution">
    <text evidence="1">The sequence shown here is derived from an EMBL/GenBank/DDBJ whole genome shotgun (WGS) entry which is preliminary data.</text>
</comment>